<accession>A0ABV6J906</accession>
<name>A0ABV6J906_9BACL</name>
<dbReference type="Gene3D" id="3.90.1200.10">
    <property type="match status" value="1"/>
</dbReference>
<reference evidence="2 3" key="1">
    <citation type="submission" date="2024-09" db="EMBL/GenBank/DDBJ databases">
        <authorList>
            <person name="Sun Q."/>
            <person name="Mori K."/>
        </authorList>
    </citation>
    <scope>NUCLEOTIDE SEQUENCE [LARGE SCALE GENOMIC DNA]</scope>
    <source>
        <strain evidence="2 3">CCM 4839</strain>
    </source>
</reference>
<dbReference type="PANTHER" id="PTHR11012:SF30">
    <property type="entry name" value="PROTEIN KINASE-LIKE DOMAIN-CONTAINING"/>
    <property type="match status" value="1"/>
</dbReference>
<dbReference type="RefSeq" id="WP_204819460.1">
    <property type="nucleotide sequence ID" value="NZ_JANHOF010000003.1"/>
</dbReference>
<evidence type="ECO:0000313" key="3">
    <source>
        <dbReference type="Proteomes" id="UP001589818"/>
    </source>
</evidence>
<comment type="caution">
    <text evidence="2">The sequence shown here is derived from an EMBL/GenBank/DDBJ whole genome shotgun (WGS) entry which is preliminary data.</text>
</comment>
<dbReference type="SUPFAM" id="SSF56112">
    <property type="entry name" value="Protein kinase-like (PK-like)"/>
    <property type="match status" value="1"/>
</dbReference>
<evidence type="ECO:0000313" key="2">
    <source>
        <dbReference type="EMBL" id="MFC0392363.1"/>
    </source>
</evidence>
<dbReference type="PANTHER" id="PTHR11012">
    <property type="entry name" value="PROTEIN KINASE-LIKE DOMAIN-CONTAINING"/>
    <property type="match status" value="1"/>
</dbReference>
<dbReference type="InterPro" id="IPR011009">
    <property type="entry name" value="Kinase-like_dom_sf"/>
</dbReference>
<dbReference type="EMBL" id="JBHLVF010000017">
    <property type="protein sequence ID" value="MFC0392363.1"/>
    <property type="molecule type" value="Genomic_DNA"/>
</dbReference>
<organism evidence="2 3">
    <name type="scientific">Paenibacillus mendelii</name>
    <dbReference type="NCBI Taxonomy" id="206163"/>
    <lineage>
        <taxon>Bacteria</taxon>
        <taxon>Bacillati</taxon>
        <taxon>Bacillota</taxon>
        <taxon>Bacilli</taxon>
        <taxon>Bacillales</taxon>
        <taxon>Paenibacillaceae</taxon>
        <taxon>Paenibacillus</taxon>
    </lineage>
</organism>
<dbReference type="InterPro" id="IPR002575">
    <property type="entry name" value="Aminoglycoside_PTrfase"/>
</dbReference>
<proteinExistence type="predicted"/>
<gene>
    <name evidence="2" type="ORF">ACFFJ8_13400</name>
</gene>
<dbReference type="Proteomes" id="UP001589818">
    <property type="component" value="Unassembled WGS sequence"/>
</dbReference>
<protein>
    <submittedName>
        <fullName evidence="2">Phosphotransferase</fullName>
    </submittedName>
</protein>
<feature type="domain" description="Aminoglycoside phosphotransferase" evidence="1">
    <location>
        <begin position="64"/>
        <end position="280"/>
    </location>
</feature>
<keyword evidence="3" id="KW-1185">Reference proteome</keyword>
<dbReference type="Pfam" id="PF01636">
    <property type="entry name" value="APH"/>
    <property type="match status" value="1"/>
</dbReference>
<evidence type="ECO:0000259" key="1">
    <source>
        <dbReference type="Pfam" id="PF01636"/>
    </source>
</evidence>
<sequence>MSRLKEINPRLIRRKWRKMQFADAFKPILNGTVTLNHRNMKCLKDSYKSSIWKLEIKSGHTSMPVILKISKQLRKPRPESTVEKNIYRRARKVLQPFMPRIYLTKRNINGRDLWVFMEYVEPVKGQVEYNPDHFDRIIPTLARLHAATMNEKFLRHKEMFAGWLPRFDSEEMLAERVRLNKATLQHLDEAMHIPKLKAIVQPYYSLLRNILNKGPGYFPEVSQAGLSIVHGDLHTANMACDNVKELVWDVKFIDWEGAKFAPCWFDLVNLIGVFLAYRREWKDEEEEITKRCVQLYADEMRKNGVVFKTDPMKLYQMAYLKRVLERGLYLQLNWAVTGKKEAKLLRVYLEKIRVLEKKIGLH</sequence>